<name>G7YRG1_CLOSI</name>
<evidence type="ECO:0000256" key="1">
    <source>
        <dbReference type="PROSITE-ProRule" id="PRU00047"/>
    </source>
</evidence>
<organism evidence="5 6">
    <name type="scientific">Clonorchis sinensis</name>
    <name type="common">Chinese liver fluke</name>
    <dbReference type="NCBI Taxonomy" id="79923"/>
    <lineage>
        <taxon>Eukaryota</taxon>
        <taxon>Metazoa</taxon>
        <taxon>Spiralia</taxon>
        <taxon>Lophotrochozoa</taxon>
        <taxon>Platyhelminthes</taxon>
        <taxon>Trematoda</taxon>
        <taxon>Digenea</taxon>
        <taxon>Opisthorchiida</taxon>
        <taxon>Opisthorchiata</taxon>
        <taxon>Opisthorchiidae</taxon>
        <taxon>Clonorchis</taxon>
    </lineage>
</organism>
<protein>
    <submittedName>
        <fullName evidence="5">Gap-Pol polyprotein</fullName>
    </submittedName>
</protein>
<gene>
    <name evidence="5" type="ORF">CLF_108267</name>
</gene>
<dbReference type="PROSITE" id="PS50158">
    <property type="entry name" value="ZF_CCHC"/>
    <property type="match status" value="1"/>
</dbReference>
<keyword evidence="2" id="KW-0175">Coiled coil</keyword>
<feature type="coiled-coil region" evidence="2">
    <location>
        <begin position="175"/>
        <end position="209"/>
    </location>
</feature>
<dbReference type="InterPro" id="IPR001878">
    <property type="entry name" value="Znf_CCHC"/>
</dbReference>
<evidence type="ECO:0000256" key="3">
    <source>
        <dbReference type="SAM" id="Phobius"/>
    </source>
</evidence>
<dbReference type="AlphaFoldDB" id="G7YRG1"/>
<keyword evidence="3" id="KW-0812">Transmembrane</keyword>
<dbReference type="GO" id="GO:0003676">
    <property type="term" value="F:nucleic acid binding"/>
    <property type="evidence" value="ECO:0007669"/>
    <property type="project" value="InterPro"/>
</dbReference>
<sequence>MMIPWPQPFEDVDVWTFVEDFEEVAEATGLDTDRGKLVVLKTLLRGRAKAVLDVARRGPRKMDWTVAKEALAAEFDTAADRQEAVRRFKTARMAPGCDPTVFFASQQQSFDRALPGPDEVSRRQLLSDQFVEGVRPALGAPLRLARATGQLSVERLVHLARELTEAPLATFQSQENRQDSTAEDLQNKVDQLAEQIAAVKTELRRHARTSRCYKCGMPGNLRNQCPRTRTEAEDEDPRIMIGTNSLVDELDPGRLVQLQRQDPVLRNVAAALLDGRSIENGEGDEELETFQSHFDRLSLNEAGLISWNATDSDVLLPVTPRVLRRKLIEIGLWPTTRLSPEELDEERRKARENLTAVQARTKQKTASRKARSFPVGAKLKWKDHQNPGRSGLGSWKLGSRWQVNAVSKKSKAACVFKLMSADETVANVLVSDKFGVRVKGPTTVEQEGSSKVPYTSQLTVLMVVRGLDQDGTRVIQISRADSLNISVLLSVIGCMPLSTVIISLNILVAEQSDRIQQMEDVINTNLMNVIIIVIDSMTSVFNTDASLPYNHDLVESLIIKKGIKVDGEGTWC</sequence>
<reference evidence="5" key="1">
    <citation type="journal article" date="2011" name="Genome Biol.">
        <title>The draft genome of the carcinogenic human liver fluke Clonorchis sinensis.</title>
        <authorList>
            <person name="Wang X."/>
            <person name="Chen W."/>
            <person name="Huang Y."/>
            <person name="Sun J."/>
            <person name="Men J."/>
            <person name="Liu H."/>
            <person name="Luo F."/>
            <person name="Guo L."/>
            <person name="Lv X."/>
            <person name="Deng C."/>
            <person name="Zhou C."/>
            <person name="Fan Y."/>
            <person name="Li X."/>
            <person name="Huang L."/>
            <person name="Hu Y."/>
            <person name="Liang C."/>
            <person name="Hu X."/>
            <person name="Xu J."/>
            <person name="Yu X."/>
        </authorList>
    </citation>
    <scope>NUCLEOTIDE SEQUENCE [LARGE SCALE GENOMIC DNA]</scope>
    <source>
        <strain evidence="5">Henan</strain>
    </source>
</reference>
<keyword evidence="1" id="KW-0862">Zinc</keyword>
<evidence type="ECO:0000313" key="6">
    <source>
        <dbReference type="Proteomes" id="UP000008909"/>
    </source>
</evidence>
<reference key="2">
    <citation type="submission" date="2011-10" db="EMBL/GenBank/DDBJ databases">
        <title>The genome and transcriptome sequence of Clonorchis sinensis provide insights into the carcinogenic liver fluke.</title>
        <authorList>
            <person name="Wang X."/>
            <person name="Huang Y."/>
            <person name="Chen W."/>
            <person name="Liu H."/>
            <person name="Guo L."/>
            <person name="Chen Y."/>
            <person name="Luo F."/>
            <person name="Zhou W."/>
            <person name="Sun J."/>
            <person name="Mao Q."/>
            <person name="Liang P."/>
            <person name="Zhou C."/>
            <person name="Tian Y."/>
            <person name="Men J."/>
            <person name="Lv X."/>
            <person name="Huang L."/>
            <person name="Zhou J."/>
            <person name="Hu Y."/>
            <person name="Li R."/>
            <person name="Zhang F."/>
            <person name="Lei H."/>
            <person name="Li X."/>
            <person name="Hu X."/>
            <person name="Liang C."/>
            <person name="Xu J."/>
            <person name="Wu Z."/>
            <person name="Yu X."/>
        </authorList>
    </citation>
    <scope>NUCLEOTIDE SEQUENCE</scope>
    <source>
        <strain>Henan</strain>
    </source>
</reference>
<feature type="domain" description="CCHC-type" evidence="4">
    <location>
        <begin position="211"/>
        <end position="227"/>
    </location>
</feature>
<keyword evidence="3" id="KW-1133">Transmembrane helix</keyword>
<proteinExistence type="predicted"/>
<feature type="transmembrane region" description="Helical" evidence="3">
    <location>
        <begin position="485"/>
        <end position="508"/>
    </location>
</feature>
<keyword evidence="3" id="KW-0472">Membrane</keyword>
<keyword evidence="1" id="KW-0863">Zinc-finger</keyword>
<evidence type="ECO:0000256" key="2">
    <source>
        <dbReference type="SAM" id="Coils"/>
    </source>
</evidence>
<keyword evidence="6" id="KW-1185">Reference proteome</keyword>
<evidence type="ECO:0000259" key="4">
    <source>
        <dbReference type="PROSITE" id="PS50158"/>
    </source>
</evidence>
<dbReference type="Proteomes" id="UP000008909">
    <property type="component" value="Unassembled WGS sequence"/>
</dbReference>
<accession>G7YRG1</accession>
<keyword evidence="1" id="KW-0479">Metal-binding</keyword>
<dbReference type="EMBL" id="DF144033">
    <property type="protein sequence ID" value="GAA55541.1"/>
    <property type="molecule type" value="Genomic_DNA"/>
</dbReference>
<dbReference type="GO" id="GO:0008270">
    <property type="term" value="F:zinc ion binding"/>
    <property type="evidence" value="ECO:0007669"/>
    <property type="project" value="UniProtKB-KW"/>
</dbReference>
<evidence type="ECO:0000313" key="5">
    <source>
        <dbReference type="EMBL" id="GAA55541.1"/>
    </source>
</evidence>